<sequence>MSKEALQGSGVNSEMFWGRGMRRKSERSREMVHLCWRRSEARERERDRSGWCGEGLGQGEKGGVWRLEVANGLSAPTLSRNNSLSL</sequence>
<proteinExistence type="predicted"/>
<comment type="caution">
    <text evidence="1">The sequence shown here is derived from an EMBL/GenBank/DDBJ whole genome shotgun (WGS) entry which is preliminary data.</text>
</comment>
<keyword evidence="2" id="KW-1185">Reference proteome</keyword>
<evidence type="ECO:0000313" key="1">
    <source>
        <dbReference type="EMBL" id="KAF3340746.1"/>
    </source>
</evidence>
<dbReference type="Proteomes" id="UP000623129">
    <property type="component" value="Unassembled WGS sequence"/>
</dbReference>
<protein>
    <submittedName>
        <fullName evidence="1">Uncharacterized protein</fullName>
    </submittedName>
</protein>
<evidence type="ECO:0000313" key="2">
    <source>
        <dbReference type="Proteomes" id="UP000623129"/>
    </source>
</evidence>
<name>A0A833RRW5_9POAL</name>
<reference evidence="1" key="1">
    <citation type="submission" date="2020-01" db="EMBL/GenBank/DDBJ databases">
        <title>Genome sequence of Kobresia littledalei, the first chromosome-level genome in the family Cyperaceae.</title>
        <authorList>
            <person name="Qu G."/>
        </authorList>
    </citation>
    <scope>NUCLEOTIDE SEQUENCE</scope>
    <source>
        <strain evidence="1">C.B.Clarke</strain>
        <tissue evidence="1">Leaf</tissue>
    </source>
</reference>
<accession>A0A833RRW5</accession>
<dbReference type="EMBL" id="SWLB01000002">
    <property type="protein sequence ID" value="KAF3340746.1"/>
    <property type="molecule type" value="Genomic_DNA"/>
</dbReference>
<organism evidence="1 2">
    <name type="scientific">Carex littledalei</name>
    <dbReference type="NCBI Taxonomy" id="544730"/>
    <lineage>
        <taxon>Eukaryota</taxon>
        <taxon>Viridiplantae</taxon>
        <taxon>Streptophyta</taxon>
        <taxon>Embryophyta</taxon>
        <taxon>Tracheophyta</taxon>
        <taxon>Spermatophyta</taxon>
        <taxon>Magnoliopsida</taxon>
        <taxon>Liliopsida</taxon>
        <taxon>Poales</taxon>
        <taxon>Cyperaceae</taxon>
        <taxon>Cyperoideae</taxon>
        <taxon>Cariceae</taxon>
        <taxon>Carex</taxon>
        <taxon>Carex subgen. Euthyceras</taxon>
    </lineage>
</organism>
<dbReference type="AlphaFoldDB" id="A0A833RRW5"/>
<gene>
    <name evidence="1" type="ORF">FCM35_KLT09590</name>
</gene>